<accession>A0ACD3BBU2</accession>
<evidence type="ECO:0000313" key="2">
    <source>
        <dbReference type="Proteomes" id="UP000308600"/>
    </source>
</evidence>
<dbReference type="EMBL" id="ML208263">
    <property type="protein sequence ID" value="TFK75306.1"/>
    <property type="molecule type" value="Genomic_DNA"/>
</dbReference>
<evidence type="ECO:0000313" key="1">
    <source>
        <dbReference type="EMBL" id="TFK75306.1"/>
    </source>
</evidence>
<reference evidence="1 2" key="1">
    <citation type="journal article" date="2019" name="Nat. Ecol. Evol.">
        <title>Megaphylogeny resolves global patterns of mushroom evolution.</title>
        <authorList>
            <person name="Varga T."/>
            <person name="Krizsan K."/>
            <person name="Foldi C."/>
            <person name="Dima B."/>
            <person name="Sanchez-Garcia M."/>
            <person name="Sanchez-Ramirez S."/>
            <person name="Szollosi G.J."/>
            <person name="Szarkandi J.G."/>
            <person name="Papp V."/>
            <person name="Albert L."/>
            <person name="Andreopoulos W."/>
            <person name="Angelini C."/>
            <person name="Antonin V."/>
            <person name="Barry K.W."/>
            <person name="Bougher N.L."/>
            <person name="Buchanan P."/>
            <person name="Buyck B."/>
            <person name="Bense V."/>
            <person name="Catcheside P."/>
            <person name="Chovatia M."/>
            <person name="Cooper J."/>
            <person name="Damon W."/>
            <person name="Desjardin D."/>
            <person name="Finy P."/>
            <person name="Geml J."/>
            <person name="Haridas S."/>
            <person name="Hughes K."/>
            <person name="Justo A."/>
            <person name="Karasinski D."/>
            <person name="Kautmanova I."/>
            <person name="Kiss B."/>
            <person name="Kocsube S."/>
            <person name="Kotiranta H."/>
            <person name="LaButti K.M."/>
            <person name="Lechner B.E."/>
            <person name="Liimatainen K."/>
            <person name="Lipzen A."/>
            <person name="Lukacs Z."/>
            <person name="Mihaltcheva S."/>
            <person name="Morgado L.N."/>
            <person name="Niskanen T."/>
            <person name="Noordeloos M.E."/>
            <person name="Ohm R.A."/>
            <person name="Ortiz-Santana B."/>
            <person name="Ovrebo C."/>
            <person name="Racz N."/>
            <person name="Riley R."/>
            <person name="Savchenko A."/>
            <person name="Shiryaev A."/>
            <person name="Soop K."/>
            <person name="Spirin V."/>
            <person name="Szebenyi C."/>
            <person name="Tomsovsky M."/>
            <person name="Tulloss R.E."/>
            <person name="Uehling J."/>
            <person name="Grigoriev I.V."/>
            <person name="Vagvolgyi C."/>
            <person name="Papp T."/>
            <person name="Martin F.M."/>
            <person name="Miettinen O."/>
            <person name="Hibbett D.S."/>
            <person name="Nagy L.G."/>
        </authorList>
    </citation>
    <scope>NUCLEOTIDE SEQUENCE [LARGE SCALE GENOMIC DNA]</scope>
    <source>
        <strain evidence="1 2">NL-1719</strain>
    </source>
</reference>
<keyword evidence="2" id="KW-1185">Reference proteome</keyword>
<proteinExistence type="predicted"/>
<dbReference type="Proteomes" id="UP000308600">
    <property type="component" value="Unassembled WGS sequence"/>
</dbReference>
<name>A0ACD3BBU2_9AGAR</name>
<gene>
    <name evidence="1" type="ORF">BDN72DRAFT_954937</name>
</gene>
<sequence length="222" mass="23484">MSVLPASIELKDIRDKNDLAHIIDEATPLSAASSSALVSTALLLGEFQSIVDTQAPLSRLLPSNLVLLAPSADAPNVDAQKFLYDLVIGSEAAAVSMSCSSILAGQGSESDDTGDIGVWLGEGNYGRGHAGDVLERLGLSQWSGEGKISEQHLTYRNALPLNGHAKGQEVDKLVKLVDGLSDKYSFRVSSDMTGGIVVFFLIGRVERGWGGLIGTGTWSDLW</sequence>
<protein>
    <submittedName>
        <fullName evidence="1">Uncharacterized protein</fullName>
    </submittedName>
</protein>
<organism evidence="1 2">
    <name type="scientific">Pluteus cervinus</name>
    <dbReference type="NCBI Taxonomy" id="181527"/>
    <lineage>
        <taxon>Eukaryota</taxon>
        <taxon>Fungi</taxon>
        <taxon>Dikarya</taxon>
        <taxon>Basidiomycota</taxon>
        <taxon>Agaricomycotina</taxon>
        <taxon>Agaricomycetes</taxon>
        <taxon>Agaricomycetidae</taxon>
        <taxon>Agaricales</taxon>
        <taxon>Pluteineae</taxon>
        <taxon>Pluteaceae</taxon>
        <taxon>Pluteus</taxon>
    </lineage>
</organism>